<dbReference type="OrthoDB" id="3548481at2759"/>
<feature type="region of interest" description="Disordered" evidence="1">
    <location>
        <begin position="348"/>
        <end position="381"/>
    </location>
</feature>
<comment type="caution">
    <text evidence="2">The sequence shown here is derived from an EMBL/GenBank/DDBJ whole genome shotgun (WGS) entry which is preliminary data.</text>
</comment>
<dbReference type="Proteomes" id="UP001149079">
    <property type="component" value="Unassembled WGS sequence"/>
</dbReference>
<gene>
    <name evidence="2" type="ORF">N7515_001024</name>
</gene>
<dbReference type="InterPro" id="IPR012337">
    <property type="entry name" value="RNaseH-like_sf"/>
</dbReference>
<dbReference type="AlphaFoldDB" id="A0A9W9HIM7"/>
<name>A0A9W9HIM7_9EURO</name>
<proteinExistence type="predicted"/>
<evidence type="ECO:0000313" key="2">
    <source>
        <dbReference type="EMBL" id="KAJ5146460.1"/>
    </source>
</evidence>
<dbReference type="EMBL" id="JAPQKL010000001">
    <property type="protein sequence ID" value="KAJ5146460.1"/>
    <property type="molecule type" value="Genomic_DNA"/>
</dbReference>
<accession>A0A9W9HIM7</accession>
<dbReference type="SUPFAM" id="SSF53098">
    <property type="entry name" value="Ribonuclease H-like"/>
    <property type="match status" value="1"/>
</dbReference>
<dbReference type="RefSeq" id="XP_056526934.1">
    <property type="nucleotide sequence ID" value="XM_056661768.1"/>
</dbReference>
<sequence>MSEEWRERSAAPSPDPHLGPLKCKRTSSPALSPDPDLGTLKRKRSSSPSPPRSRPQKRRKKNKGFASDHGHTFAGFIFNHNRQEAEGIARKIYTLPIQEQVESRLVLYGDASIRGAAPPWELFGDPSKIPSNGTEPPLCKPRRLLVAVDCLNPERIRFRDGPGNWSCALALKFAVENIDNPEFLVTQDRSAGTTFLRPRFGHVQPHAMRREVFIFTDDMIALLRLNGSVAYAAGDEYAVQIGDICRLSDLLAQLRLNGSVAYAAGDEYAVQIGETCRLSDLLAQHDVHVELHLSPGHKGIPGNEAADDLSRIAQKQIYSVPWTRADIDISGGEILRATVMLEASLAAKSSPTTPATEQALPIKLPLRPWTGEEPLPDRRSQ</sequence>
<evidence type="ECO:0000256" key="1">
    <source>
        <dbReference type="SAM" id="MobiDB-lite"/>
    </source>
</evidence>
<dbReference type="GeneID" id="81400938"/>
<reference evidence="2" key="1">
    <citation type="submission" date="2022-11" db="EMBL/GenBank/DDBJ databases">
        <authorList>
            <person name="Petersen C."/>
        </authorList>
    </citation>
    <scope>NUCLEOTIDE SEQUENCE</scope>
    <source>
        <strain evidence="2">IBT 22155</strain>
    </source>
</reference>
<organism evidence="2 3">
    <name type="scientific">Penicillium bovifimosum</name>
    <dbReference type="NCBI Taxonomy" id="126998"/>
    <lineage>
        <taxon>Eukaryota</taxon>
        <taxon>Fungi</taxon>
        <taxon>Dikarya</taxon>
        <taxon>Ascomycota</taxon>
        <taxon>Pezizomycotina</taxon>
        <taxon>Eurotiomycetes</taxon>
        <taxon>Eurotiomycetidae</taxon>
        <taxon>Eurotiales</taxon>
        <taxon>Aspergillaceae</taxon>
        <taxon>Penicillium</taxon>
    </lineage>
</organism>
<protein>
    <submittedName>
        <fullName evidence="2">Uncharacterized protein</fullName>
    </submittedName>
</protein>
<evidence type="ECO:0000313" key="3">
    <source>
        <dbReference type="Proteomes" id="UP001149079"/>
    </source>
</evidence>
<feature type="compositionally biased region" description="Basic residues" evidence="1">
    <location>
        <begin position="54"/>
        <end position="63"/>
    </location>
</feature>
<reference evidence="2" key="2">
    <citation type="journal article" date="2023" name="IMA Fungus">
        <title>Comparative genomic study of the Penicillium genus elucidates a diverse pangenome and 15 lateral gene transfer events.</title>
        <authorList>
            <person name="Petersen C."/>
            <person name="Sorensen T."/>
            <person name="Nielsen M.R."/>
            <person name="Sondergaard T.E."/>
            <person name="Sorensen J.L."/>
            <person name="Fitzpatrick D.A."/>
            <person name="Frisvad J.C."/>
            <person name="Nielsen K.L."/>
        </authorList>
    </citation>
    <scope>NUCLEOTIDE SEQUENCE</scope>
    <source>
        <strain evidence="2">IBT 22155</strain>
    </source>
</reference>
<keyword evidence="3" id="KW-1185">Reference proteome</keyword>
<feature type="region of interest" description="Disordered" evidence="1">
    <location>
        <begin position="1"/>
        <end position="68"/>
    </location>
</feature>